<sequence length="212" mass="24326">MYLARWYAPGATTATLDTVTMTASGIPFEIMPTETLIVWLFRADTLWPAGPTQGVRAVDNKEEFSIHPPRYGRYRILEFNPFPHIKLPAIRGRTWEWSVYPPASVYADPKWASWKDTLRVEFRYMLGGTVQLATPLGSLPCYRVDAKATSKLGTTALTSYFHPAYGFVRLDYCNIDRSRVQLEMITVDVRLESTEKILEQVFWRPSDLQLPK</sequence>
<gene>
    <name evidence="1" type="ORF">BEN49_19815</name>
</gene>
<dbReference type="Proteomes" id="UP000177506">
    <property type="component" value="Unassembled WGS sequence"/>
</dbReference>
<dbReference type="EMBL" id="MDZA01000060">
    <property type="protein sequence ID" value="OGX91429.1"/>
    <property type="molecule type" value="Genomic_DNA"/>
</dbReference>
<keyword evidence="2" id="KW-1185">Reference proteome</keyword>
<name>A0A1G1TKM9_9BACT</name>
<accession>A0A1G1TKM9</accession>
<dbReference type="AlphaFoldDB" id="A0A1G1TKM9"/>
<evidence type="ECO:0000313" key="2">
    <source>
        <dbReference type="Proteomes" id="UP000177506"/>
    </source>
</evidence>
<organism evidence="1 2">
    <name type="scientific">Hymenobacter coccineus</name>
    <dbReference type="NCBI Taxonomy" id="1908235"/>
    <lineage>
        <taxon>Bacteria</taxon>
        <taxon>Pseudomonadati</taxon>
        <taxon>Bacteroidota</taxon>
        <taxon>Cytophagia</taxon>
        <taxon>Cytophagales</taxon>
        <taxon>Hymenobacteraceae</taxon>
        <taxon>Hymenobacter</taxon>
    </lineage>
</organism>
<evidence type="ECO:0000313" key="1">
    <source>
        <dbReference type="EMBL" id="OGX91429.1"/>
    </source>
</evidence>
<reference evidence="1 2" key="1">
    <citation type="submission" date="2016-08" db="EMBL/GenBank/DDBJ databases">
        <title>Hymenobacter coccineus sp. nov., Hymenobacter lapidarius sp. nov. and Hymenobacter glacialis sp. nov., isolated from Antarctic soil.</title>
        <authorList>
            <person name="Sedlacek I."/>
            <person name="Kralova S."/>
            <person name="Kyrova K."/>
            <person name="Maslanova I."/>
            <person name="Stankova E."/>
            <person name="Vrbovska V."/>
            <person name="Nemec M."/>
            <person name="Bartak M."/>
            <person name="Svec P."/>
            <person name="Busse H.-J."/>
            <person name="Pantucek R."/>
        </authorList>
    </citation>
    <scope>NUCLEOTIDE SEQUENCE [LARGE SCALE GENOMIC DNA]</scope>
    <source>
        <strain evidence="1 2">CCM 8649</strain>
    </source>
</reference>
<proteinExistence type="predicted"/>
<comment type="caution">
    <text evidence="1">The sequence shown here is derived from an EMBL/GenBank/DDBJ whole genome shotgun (WGS) entry which is preliminary data.</text>
</comment>
<protein>
    <submittedName>
        <fullName evidence="1">Uncharacterized protein</fullName>
    </submittedName>
</protein>